<dbReference type="InParanoid" id="A0A6I8U116"/>
<feature type="compositionally biased region" description="Low complexity" evidence="1">
    <location>
        <begin position="2109"/>
        <end position="2149"/>
    </location>
</feature>
<feature type="compositionally biased region" description="Polar residues" evidence="1">
    <location>
        <begin position="563"/>
        <end position="574"/>
    </location>
</feature>
<feature type="compositionally biased region" description="Basic and acidic residues" evidence="1">
    <location>
        <begin position="2065"/>
        <end position="2074"/>
    </location>
</feature>
<feature type="compositionally biased region" description="Basic and acidic residues" evidence="1">
    <location>
        <begin position="534"/>
        <end position="561"/>
    </location>
</feature>
<proteinExistence type="predicted"/>
<feature type="compositionally biased region" description="Low complexity" evidence="1">
    <location>
        <begin position="2083"/>
        <end position="2099"/>
    </location>
</feature>
<feature type="compositionally biased region" description="Basic and acidic residues" evidence="1">
    <location>
        <begin position="1302"/>
        <end position="1312"/>
    </location>
</feature>
<dbReference type="SUPFAM" id="SSF54928">
    <property type="entry name" value="RNA-binding domain, RBD"/>
    <property type="match status" value="1"/>
</dbReference>
<feature type="compositionally biased region" description="Polar residues" evidence="1">
    <location>
        <begin position="1130"/>
        <end position="1139"/>
    </location>
</feature>
<dbReference type="Pfam" id="PF00076">
    <property type="entry name" value="RRM_1"/>
    <property type="match status" value="1"/>
</dbReference>
<feature type="region of interest" description="Disordered" evidence="1">
    <location>
        <begin position="864"/>
        <end position="939"/>
    </location>
</feature>
<evidence type="ECO:0000256" key="1">
    <source>
        <dbReference type="SAM" id="MobiDB-lite"/>
    </source>
</evidence>
<feature type="compositionally biased region" description="Basic and acidic residues" evidence="1">
    <location>
        <begin position="388"/>
        <end position="439"/>
    </location>
</feature>
<feature type="compositionally biased region" description="Basic and acidic residues" evidence="1">
    <location>
        <begin position="893"/>
        <end position="914"/>
    </location>
</feature>
<feature type="compositionally biased region" description="Pro residues" evidence="1">
    <location>
        <begin position="1889"/>
        <end position="1911"/>
    </location>
</feature>
<feature type="compositionally biased region" description="Basic and acidic residues" evidence="1">
    <location>
        <begin position="449"/>
        <end position="501"/>
    </location>
</feature>
<feature type="compositionally biased region" description="Basic and acidic residues" evidence="1">
    <location>
        <begin position="864"/>
        <end position="879"/>
    </location>
</feature>
<feature type="compositionally biased region" description="Basic and acidic residues" evidence="1">
    <location>
        <begin position="1568"/>
        <end position="1587"/>
    </location>
</feature>
<feature type="compositionally biased region" description="Basic residues" evidence="1">
    <location>
        <begin position="1370"/>
        <end position="1383"/>
    </location>
</feature>
<dbReference type="EnsemblMetazoa" id="AAEL023193-RC">
    <property type="protein sequence ID" value="AAEL023193-PC"/>
    <property type="gene ID" value="AAEL023193"/>
</dbReference>
<feature type="region of interest" description="Disordered" evidence="1">
    <location>
        <begin position="1889"/>
        <end position="1916"/>
    </location>
</feature>
<dbReference type="Gene3D" id="3.30.70.330">
    <property type="match status" value="1"/>
</dbReference>
<feature type="compositionally biased region" description="Basic and acidic residues" evidence="1">
    <location>
        <begin position="1596"/>
        <end position="1607"/>
    </location>
</feature>
<evidence type="ECO:0000313" key="3">
    <source>
        <dbReference type="Proteomes" id="UP000008820"/>
    </source>
</evidence>
<reference evidence="2 3" key="1">
    <citation type="submission" date="2017-06" db="EMBL/GenBank/DDBJ databases">
        <title>Aedes aegypti genome working group (AGWG) sequencing and assembly.</title>
        <authorList>
            <consortium name="Aedes aegypti Genome Working Group (AGWG)"/>
            <person name="Matthews B.J."/>
        </authorList>
    </citation>
    <scope>NUCLEOTIDE SEQUENCE [LARGE SCALE GENOMIC DNA]</scope>
    <source>
        <strain evidence="2 3">LVP_AGWG</strain>
    </source>
</reference>
<dbReference type="InterPro" id="IPR000504">
    <property type="entry name" value="RRM_dom"/>
</dbReference>
<reference evidence="2" key="2">
    <citation type="submission" date="2020-05" db="UniProtKB">
        <authorList>
            <consortium name="EnsemblMetazoa"/>
        </authorList>
    </citation>
    <scope>IDENTIFICATION</scope>
    <source>
        <strain evidence="2">LVP_AGWG</strain>
    </source>
</reference>
<dbReference type="GO" id="GO:0003723">
    <property type="term" value="F:RNA binding"/>
    <property type="evidence" value="ECO:0007669"/>
    <property type="project" value="UniProtKB-UniRule"/>
</dbReference>
<feature type="region of interest" description="Disordered" evidence="1">
    <location>
        <begin position="976"/>
        <end position="1746"/>
    </location>
</feature>
<feature type="compositionally biased region" description="Polar residues" evidence="1">
    <location>
        <begin position="1428"/>
        <end position="1440"/>
    </location>
</feature>
<feature type="compositionally biased region" description="Basic residues" evidence="1">
    <location>
        <begin position="1313"/>
        <end position="1330"/>
    </location>
</feature>
<name>A0A6I8U116_AEDAE</name>
<feature type="compositionally biased region" description="Basic and acidic residues" evidence="1">
    <location>
        <begin position="1351"/>
        <end position="1369"/>
    </location>
</feature>
<organism evidence="2 3">
    <name type="scientific">Aedes aegypti</name>
    <name type="common">Yellowfever mosquito</name>
    <name type="synonym">Culex aegypti</name>
    <dbReference type="NCBI Taxonomy" id="7159"/>
    <lineage>
        <taxon>Eukaryota</taxon>
        <taxon>Metazoa</taxon>
        <taxon>Ecdysozoa</taxon>
        <taxon>Arthropoda</taxon>
        <taxon>Hexapoda</taxon>
        <taxon>Insecta</taxon>
        <taxon>Pterygota</taxon>
        <taxon>Neoptera</taxon>
        <taxon>Endopterygota</taxon>
        <taxon>Diptera</taxon>
        <taxon>Nematocera</taxon>
        <taxon>Culicoidea</taxon>
        <taxon>Culicidae</taxon>
        <taxon>Culicinae</taxon>
        <taxon>Aedini</taxon>
        <taxon>Aedes</taxon>
        <taxon>Stegomyia</taxon>
    </lineage>
</organism>
<feature type="region of interest" description="Disordered" evidence="1">
    <location>
        <begin position="2029"/>
        <end position="2304"/>
    </location>
</feature>
<feature type="compositionally biased region" description="Polar residues" evidence="1">
    <location>
        <begin position="2046"/>
        <end position="2061"/>
    </location>
</feature>
<accession>A0A6I8U116</accession>
<feature type="compositionally biased region" description="Basic and acidic residues" evidence="1">
    <location>
        <begin position="977"/>
        <end position="1025"/>
    </location>
</feature>
<feature type="compositionally biased region" description="Basic and acidic residues" evidence="1">
    <location>
        <begin position="1684"/>
        <end position="1695"/>
    </location>
</feature>
<feature type="compositionally biased region" description="Low complexity" evidence="1">
    <location>
        <begin position="1384"/>
        <end position="1393"/>
    </location>
</feature>
<dbReference type="Proteomes" id="UP000008820">
    <property type="component" value="Chromosome 1"/>
</dbReference>
<protein>
    <submittedName>
        <fullName evidence="2">Uncharacterized protein</fullName>
    </submittedName>
</protein>
<dbReference type="InterPro" id="IPR012677">
    <property type="entry name" value="Nucleotide-bd_a/b_plait_sf"/>
</dbReference>
<feature type="region of interest" description="Disordered" evidence="1">
    <location>
        <begin position="1777"/>
        <end position="1823"/>
    </location>
</feature>
<dbReference type="CDD" id="cd00590">
    <property type="entry name" value="RRM_SF"/>
    <property type="match status" value="1"/>
</dbReference>
<dbReference type="InterPro" id="IPR035979">
    <property type="entry name" value="RBD_domain_sf"/>
</dbReference>
<feature type="region of interest" description="Disordered" evidence="1">
    <location>
        <begin position="329"/>
        <end position="582"/>
    </location>
</feature>
<sequence length="2374" mass="268347">MTKQTVLSPEAGTSACSKSEPLASGFELLIQEIKTHLAETTTEDTVLIGNCPRDVTEEEINKFFCGFASIVKLQQVTHRLLTTNVFVAKFDSAESASRSKVLNTLTLNGKKILLLQPDRTHFVDKRNVVELNGLQEHTEEVIYDHMTTFGNVSFVLKTTTVTYVVFEEPSAVESSCRCDYLDKYPVTIRSVLDGSTGASIETCILEQIDQNSSLLVDEEEGQINNFMQLLDMENLDDYLEADEKDKSTNSDKPLLEVGNEEIIVTEEEIVPDGEAGADVAAIEEQALQSQGKATPGTVLVDHRTKSILQLSCNLLRLVDLPQLRVAVRKVSKREHVPRKSGPKKPSSSDATVKEKKKKEKSPERKQTLSESEKKAGDPVTSKTKKKEKKDEGRVEEKKNENRDEERSEEKKDEERGQEKKKEKSPERKKTLSEIEKKAGDPVTSKTKKKEKDKGHEEMKKKEKKDKERGEEKRKEDKPHIKDEVFTSGDIEMKQEKPVEKSTKKKHEKVVVPATGVGSKNKVVSMPAAVSEEQEIAREKLKKETESNVKHQKQRKEVKVNEETGPTKSETTQDASEVKRPVKNEASVHQQFGKKAFVQLTKLSPEQIESLSTIRRESVTSQIKAEDAPGKKQVKSEDVVPGKKRKPGPDKAAMKRHLDSMKVEATEVTTKKPIKRVLSDSEDESSSKPSDPNCNTPKASHKTAGPGSSQKKKKPKLEKSVEKESSVALDTEQTQQEESSTKDEKQSEVANEQLVDVSTASSEVFGKISESVPDIANTVEICQVESAADIESEDEQPLVIDEPEEEVIEIQSMEQKKPDRIVVALDAKSAGLLKGKTHDENLLFLDVLPKLLVKLKRITSTEHIVSRPKDHATKSSDHHVKPPAPKKVSFDASSVKKKEEKSDKPRKTNLDRIDSKFLPANSKLKSKVKSKTDINHKKHLPVPDLPIELKTHLNTSFKIPKKNSSVTSIDRNASELNCLHKEANDPDIQRKRFQKERKPRDNTTKNRDWKQKRSETSGPPKEREPSPDYFDPALDDHSPSPQRIPPTPPQADPPTSASGPPKPTPRNENWKFEPPNRGANKPTFQEIWNIPKEKPEVWAQPPWQANNAPSNTIGSGDTWDAEPAQRPLREQNLNSRQNVPPDSRDNWSPGGPKARGPHQRNTIDAGESWSPGGAAQRKPQQTIDHGESWSPGRSKSNPRQEMPRRRSISPRQVQLSNTISTGDMWDDAGPGPASRSQDRARNPLLSDETWDDDQEPTGLAAYPIDRRSPSIDEPSFNRASPERRRQNQVADRQRSLDRRRRSADRSPIRPDRRNFRRSRSRDRSPIHRQRSRSPALQGRRSLDRWNPGVNRSPDRRNLARDRSPYVDMRQRGRSRSPPIHRRGSPFRGSPSRVPSRSRRSCSPPRPDLSLGASDMWDADRPLQRMQRLSPRQDTPRNTLLSGDNWDDDVPLRDRERQPRDQRFPLERISPDFEGSRSRERDRERDRSLSGRRDTSFDRPLMFERSDNRWSRDRSPDRRKRSRSRSPERWPMERPSVRRRRSFGEHSPSYQNTLDYWKAVEDEEMGNISPERHESPERWSPRDILEPGDRSWSPPPPRVEKAHKSRIDSEEIWANEPKPKYSREVSGSYSPSSALDAISSEDEDDFGNTKRGKKQPFDTIPLKLLSRTQSPPIRLGDLSVAAVSTLDRDRDASRDSFDSIPSYKDLDSTTLGSMDNKESSSKASSKADIVPENLLPQPHVAPDEKKTVLDNLKQRAERLKKLEEMKQARQKLLAQIKQKSVANVLPSAEPEPKPSEAPESVKPVDQGLEDETKESKSEPLVVSQTAVSPRALLATVNALLSSVDKSLIKPSVPEPGSLPIPLSQIVPVPVPVCPVPLPVCPPLPPIAAPPIPPLPADAPPPPPPDNPPPPPTEPIAKSAIPFPANAWVPSPFAPMLPVDVSQPPPPLVNPLLQPMEPQRQLEDDQPSHDFPNFHRETRTSDSPLHPSGFLGRFQGPELNRRPNLPVAPNLPSLVPPEENMFIRKGIHDFNERPFQHGANRNMRPEPNRGQNFNDHPGRNQSNIAPPEENRFGRGGDQDFNPNRRPNFNAQQGNNQFNAFPPEDNEMVQRHNFNGNNFPQGGNRDPRQQGRPNFQQQQRFGGNQQFDQNQQQRDPRQSHAGNIYGGGRGRGGRFNRNQGNNFNNNQGNRFNNFNNNNPGNNFINQGNRFNNNRRNNFNDNFGGNPGNFDNCDSGNDFEDNSGNNFNNNSDNNFNNNFNDNSDCNFNDNSDNNFDSNFNDDSADNSFNNNPGNNFNNNSGNRFNNNNNQQQRFNFQQRNQRFNNNNRFNNQQQQQQPRFMQQMMMQQQQMFDEGCFDMNEMDGGDNGGGGDENWDDME</sequence>
<feature type="compositionally biased region" description="Basic and acidic residues" evidence="1">
    <location>
        <begin position="613"/>
        <end position="664"/>
    </location>
</feature>
<feature type="compositionally biased region" description="Basic and acidic residues" evidence="1">
    <location>
        <begin position="1279"/>
        <end position="1295"/>
    </location>
</feature>
<evidence type="ECO:0000313" key="2">
    <source>
        <dbReference type="EnsemblMetazoa" id="AAEL023193-PC"/>
    </source>
</evidence>
<feature type="compositionally biased region" description="Polar residues" evidence="1">
    <location>
        <begin position="1208"/>
        <end position="1220"/>
    </location>
</feature>
<feature type="compositionally biased region" description="Basic and acidic residues" evidence="1">
    <location>
        <begin position="360"/>
        <end position="376"/>
    </location>
</feature>
<feature type="region of interest" description="Disordered" evidence="1">
    <location>
        <begin position="611"/>
        <end position="755"/>
    </location>
</feature>
<feature type="compositionally biased region" description="Basic and acidic residues" evidence="1">
    <location>
        <begin position="1523"/>
        <end position="1534"/>
    </location>
</feature>
<dbReference type="OrthoDB" id="7765448at2759"/>
<gene>
    <name evidence="2" type="primary">110677960</name>
</gene>
<feature type="compositionally biased region" description="Polar residues" evidence="1">
    <location>
        <begin position="1102"/>
        <end position="1114"/>
    </location>
</feature>
<feature type="compositionally biased region" description="Low complexity" evidence="1">
    <location>
        <begin position="2171"/>
        <end position="2304"/>
    </location>
</feature>
<dbReference type="PROSITE" id="PS50102">
    <property type="entry name" value="RRM"/>
    <property type="match status" value="1"/>
</dbReference>
<feature type="compositionally biased region" description="Basic and acidic residues" evidence="1">
    <location>
        <begin position="1448"/>
        <end position="1514"/>
    </location>
</feature>
<feature type="compositionally biased region" description="Basic residues" evidence="1">
    <location>
        <begin position="329"/>
        <end position="342"/>
    </location>
</feature>
<feature type="region of interest" description="Disordered" evidence="1">
    <location>
        <begin position="2352"/>
        <end position="2374"/>
    </location>
</feature>
<feature type="compositionally biased region" description="Pro residues" evidence="1">
    <location>
        <begin position="1041"/>
        <end position="1051"/>
    </location>
</feature>
<keyword evidence="3" id="KW-1185">Reference proteome</keyword>